<sequence length="63" mass="7673">MKDAMERVWYRSRTRVRDCTGDFYWGPVRNRIGDRVDFPVTLRVGCSIWDHVWDRVRDDAVKR</sequence>
<protein>
    <submittedName>
        <fullName evidence="1">Uncharacterized protein</fullName>
    </submittedName>
</protein>
<evidence type="ECO:0000313" key="1">
    <source>
        <dbReference type="EMBL" id="QJA97849.1"/>
    </source>
</evidence>
<dbReference type="EMBL" id="MT143530">
    <property type="protein sequence ID" value="QJA97849.1"/>
    <property type="molecule type" value="Genomic_DNA"/>
</dbReference>
<reference evidence="1" key="1">
    <citation type="submission" date="2020-03" db="EMBL/GenBank/DDBJ databases">
        <title>The deep terrestrial virosphere.</title>
        <authorList>
            <person name="Holmfeldt K."/>
            <person name="Nilsson E."/>
            <person name="Simone D."/>
            <person name="Lopez-Fernandez M."/>
            <person name="Wu X."/>
            <person name="de Brujin I."/>
            <person name="Lundin D."/>
            <person name="Andersson A."/>
            <person name="Bertilsson S."/>
            <person name="Dopson M."/>
        </authorList>
    </citation>
    <scope>NUCLEOTIDE SEQUENCE</scope>
    <source>
        <strain evidence="1">MM415B05907</strain>
    </source>
</reference>
<gene>
    <name evidence="1" type="ORF">MM415B05907_0006</name>
</gene>
<organism evidence="1">
    <name type="scientific">viral metagenome</name>
    <dbReference type="NCBI Taxonomy" id="1070528"/>
    <lineage>
        <taxon>unclassified sequences</taxon>
        <taxon>metagenomes</taxon>
        <taxon>organismal metagenomes</taxon>
    </lineage>
</organism>
<dbReference type="AlphaFoldDB" id="A0A6M3LUT3"/>
<proteinExistence type="predicted"/>
<accession>A0A6M3LUT3</accession>
<name>A0A6M3LUT3_9ZZZZ</name>